<feature type="domain" description="DUF7012" evidence="2">
    <location>
        <begin position="5"/>
        <end position="55"/>
    </location>
</feature>
<evidence type="ECO:0000313" key="4">
    <source>
        <dbReference type="Proteomes" id="UP000198339"/>
    </source>
</evidence>
<feature type="domain" description="T6SS Transcription factor RovC-like DNA binding" evidence="1">
    <location>
        <begin position="61"/>
        <end position="167"/>
    </location>
</feature>
<evidence type="ECO:0000259" key="1">
    <source>
        <dbReference type="Pfam" id="PF10074"/>
    </source>
</evidence>
<dbReference type="Proteomes" id="UP000198339">
    <property type="component" value="Unassembled WGS sequence"/>
</dbReference>
<organism evidence="3 4">
    <name type="scientific">Sphingopyxis indica</name>
    <dbReference type="NCBI Taxonomy" id="436663"/>
    <lineage>
        <taxon>Bacteria</taxon>
        <taxon>Pseudomonadati</taxon>
        <taxon>Pseudomonadota</taxon>
        <taxon>Alphaproteobacteria</taxon>
        <taxon>Sphingomonadales</taxon>
        <taxon>Sphingomonadaceae</taxon>
        <taxon>Sphingopyxis</taxon>
    </lineage>
</organism>
<dbReference type="Pfam" id="PF22792">
    <property type="entry name" value="DUF7012"/>
    <property type="match status" value="1"/>
</dbReference>
<sequence>MAPPGCPAADAFAVPPSHLVVADRRLEDGRHFVFADDRAWHRLWLRTDRPGVPLANLILRDSLVGLRHEAAVRFDRWLGDGPGPPPAGFLPTAYQARRLGMMLAILDLLQEPGGAGVTSHDVARLIIYPRLSVGRGAEWKSSSERRRTQRLIEEARGLMQGGYRALLAGPAGRQKLP</sequence>
<keyword evidence="4" id="KW-1185">Reference proteome</keyword>
<dbReference type="InterPro" id="IPR018754">
    <property type="entry name" value="RovC-like_DNA-bd"/>
</dbReference>
<dbReference type="EMBL" id="FZPA01000013">
    <property type="protein sequence ID" value="SNT14442.1"/>
    <property type="molecule type" value="Genomic_DNA"/>
</dbReference>
<dbReference type="InterPro" id="IPR054278">
    <property type="entry name" value="DUF7012"/>
</dbReference>
<reference evidence="3 4" key="1">
    <citation type="submission" date="2017-06" db="EMBL/GenBank/DDBJ databases">
        <authorList>
            <person name="Kim H.J."/>
            <person name="Triplett B.A."/>
        </authorList>
    </citation>
    <scope>NUCLEOTIDE SEQUENCE [LARGE SCALE GENOMIC DNA]</scope>
    <source>
        <strain evidence="3 4">DS15</strain>
    </source>
</reference>
<dbReference type="AlphaFoldDB" id="A0A239K9S3"/>
<dbReference type="Pfam" id="PF10074">
    <property type="entry name" value="RovC_DNA-bd"/>
    <property type="match status" value="1"/>
</dbReference>
<proteinExistence type="predicted"/>
<evidence type="ECO:0000259" key="2">
    <source>
        <dbReference type="Pfam" id="PF22792"/>
    </source>
</evidence>
<name>A0A239K9S3_9SPHN</name>
<gene>
    <name evidence="3" type="ORF">SAMN06295955_11330</name>
</gene>
<protein>
    <submittedName>
        <fullName evidence="3">Uncharacterized conserved protein</fullName>
    </submittedName>
</protein>
<dbReference type="RefSeq" id="WP_231728227.1">
    <property type="nucleotide sequence ID" value="NZ_CP076394.1"/>
</dbReference>
<accession>A0A239K9S3</accession>
<evidence type="ECO:0000313" key="3">
    <source>
        <dbReference type="EMBL" id="SNT14442.1"/>
    </source>
</evidence>